<keyword evidence="3" id="KW-1185">Reference proteome</keyword>
<evidence type="ECO:0000313" key="3">
    <source>
        <dbReference type="Proteomes" id="UP001142374"/>
    </source>
</evidence>
<dbReference type="Proteomes" id="UP001142374">
    <property type="component" value="Unassembled WGS sequence"/>
</dbReference>
<gene>
    <name evidence="2" type="ORF">NQU55_11960</name>
</gene>
<evidence type="ECO:0000256" key="1">
    <source>
        <dbReference type="SAM" id="MobiDB-lite"/>
    </source>
</evidence>
<reference evidence="2" key="1">
    <citation type="submission" date="2022-06" db="EMBL/GenBank/DDBJ databases">
        <title>WGS of actinobacteria.</title>
        <authorList>
            <person name="Thawai C."/>
        </authorList>
    </citation>
    <scope>NUCLEOTIDE SEQUENCE</scope>
    <source>
        <strain evidence="2">AA8</strain>
    </source>
</reference>
<organism evidence="2 3">
    <name type="scientific">Streptomyces telluris</name>
    <dbReference type="NCBI Taxonomy" id="2720021"/>
    <lineage>
        <taxon>Bacteria</taxon>
        <taxon>Bacillati</taxon>
        <taxon>Actinomycetota</taxon>
        <taxon>Actinomycetes</taxon>
        <taxon>Kitasatosporales</taxon>
        <taxon>Streptomycetaceae</taxon>
        <taxon>Streptomyces</taxon>
    </lineage>
</organism>
<accession>A0A9X2RNJ9</accession>
<feature type="region of interest" description="Disordered" evidence="1">
    <location>
        <begin position="1"/>
        <end position="24"/>
    </location>
</feature>
<comment type="caution">
    <text evidence="2">The sequence shown here is derived from an EMBL/GenBank/DDBJ whole genome shotgun (WGS) entry which is preliminary data.</text>
</comment>
<dbReference type="EMBL" id="JANIID010000008">
    <property type="protein sequence ID" value="MCQ8770491.1"/>
    <property type="molecule type" value="Genomic_DNA"/>
</dbReference>
<evidence type="ECO:0000313" key="2">
    <source>
        <dbReference type="EMBL" id="MCQ8770491.1"/>
    </source>
</evidence>
<proteinExistence type="predicted"/>
<sequence length="248" mass="26519">MSASDERGLATRRARPKTAGDAAPAVHPAFERFLRTVRADVESRLTPAAVEERLQRLVGAATGEAPDADPAPAGGVSGFASRAAWAAYGYHVVHLWLLAVATAGRPGVRLHRDDVDALAVETAARALSSFREGAQQPVPEPRDAVPEVKAAFLTECVRHLPYVDRSRHLMPEQDSFDEFEDTDASGLVGVLWDCATTGQAAELRRVAGGGEEAGDTEEIVTLTPIAIRAAAQRYPEGVPPDRWPDLPS</sequence>
<protein>
    <submittedName>
        <fullName evidence="2">Uncharacterized protein</fullName>
    </submittedName>
</protein>
<name>A0A9X2RNJ9_9ACTN</name>
<dbReference type="RefSeq" id="WP_168096310.1">
    <property type="nucleotide sequence ID" value="NZ_JAATER010000623.1"/>
</dbReference>
<dbReference type="AlphaFoldDB" id="A0A9X2RNJ9"/>